<dbReference type="PIRSF" id="PIRSF000706">
    <property type="entry name" value="Kanamycin_kin"/>
    <property type="match status" value="1"/>
</dbReference>
<dbReference type="InterPro" id="IPR011009">
    <property type="entry name" value="Kinase-like_dom_sf"/>
</dbReference>
<dbReference type="PANTHER" id="PTHR21310:SF41">
    <property type="entry name" value="3'-PHOSPHOTRANSFERASE, PUTATIVE-RELATED"/>
    <property type="match status" value="1"/>
</dbReference>
<dbReference type="Pfam" id="PF01636">
    <property type="entry name" value="APH"/>
    <property type="match status" value="1"/>
</dbReference>
<dbReference type="InterPro" id="IPR024165">
    <property type="entry name" value="Kan/Strep_kinase"/>
</dbReference>
<proteinExistence type="inferred from homology"/>
<dbReference type="RefSeq" id="WP_375734179.1">
    <property type="nucleotide sequence ID" value="NZ_JBCGDC010000027.1"/>
</dbReference>
<dbReference type="InterPro" id="IPR051678">
    <property type="entry name" value="AGP_Transferase"/>
</dbReference>
<dbReference type="SUPFAM" id="SSF56112">
    <property type="entry name" value="Protein kinase-like (PK-like)"/>
    <property type="match status" value="1"/>
</dbReference>
<comment type="similarity">
    <text evidence="1">Belongs to the aminoglycoside phosphotransferase family.</text>
</comment>
<evidence type="ECO:0000256" key="4">
    <source>
        <dbReference type="ARBA" id="ARBA00022777"/>
    </source>
</evidence>
<sequence length="243" mass="26440">MTAGEGDAAASWEPVTAGRSGARVWRGTDRYRKHGDPAGIAAEAHRVTWLAGRRVPCPRVVGHRPRELVTTAVPGRPAVELTTAAARDRAVDSLADLLRTLHDLPVRDCPFDMSLAVTVPAAEAAVTAGTVDLADLDDVRRGWSADRLRAELHRTRPASEDLVVCHNDLTLTNVLVADDGTVTGVVDVARLGVADRHSDLALVTRDLAGEWHPYHAARFLTRYGPSRTDQAKIDFFQLLDEFF</sequence>
<evidence type="ECO:0000313" key="8">
    <source>
        <dbReference type="EMBL" id="MFB6393842.1"/>
    </source>
</evidence>
<reference evidence="8 9" key="1">
    <citation type="submission" date="2024-04" db="EMBL/GenBank/DDBJ databases">
        <title>Polymorphospora sp. isolated from Baiyangdian Lake in Xiong'an New Area.</title>
        <authorList>
            <person name="Zhang X."/>
            <person name="Liu J."/>
        </authorList>
    </citation>
    <scope>NUCLEOTIDE SEQUENCE [LARGE SCALE GENOMIC DNA]</scope>
    <source>
        <strain evidence="8 9">2-325</strain>
    </source>
</reference>
<gene>
    <name evidence="8" type="ORF">AAFH96_12115</name>
</gene>
<dbReference type="NCBIfam" id="NF033068">
    <property type="entry name" value="APH_3p"/>
    <property type="match status" value="1"/>
</dbReference>
<dbReference type="PANTHER" id="PTHR21310">
    <property type="entry name" value="AMINOGLYCOSIDE PHOSPHOTRANSFERASE-RELATED-RELATED"/>
    <property type="match status" value="1"/>
</dbReference>
<evidence type="ECO:0000256" key="3">
    <source>
        <dbReference type="ARBA" id="ARBA00022741"/>
    </source>
</evidence>
<dbReference type="InterPro" id="IPR002575">
    <property type="entry name" value="Aminoglycoside_PTrfase"/>
</dbReference>
<organism evidence="8 9">
    <name type="scientific">Polymorphospora lycopeni</name>
    <dbReference type="NCBI Taxonomy" id="3140240"/>
    <lineage>
        <taxon>Bacteria</taxon>
        <taxon>Bacillati</taxon>
        <taxon>Actinomycetota</taxon>
        <taxon>Actinomycetes</taxon>
        <taxon>Micromonosporales</taxon>
        <taxon>Micromonosporaceae</taxon>
        <taxon>Polymorphospora</taxon>
    </lineage>
</organism>
<dbReference type="Gene3D" id="3.30.200.20">
    <property type="entry name" value="Phosphorylase Kinase, domain 1"/>
    <property type="match status" value="1"/>
</dbReference>
<evidence type="ECO:0000256" key="2">
    <source>
        <dbReference type="ARBA" id="ARBA00022679"/>
    </source>
</evidence>
<dbReference type="EMBL" id="JBCGDC010000027">
    <property type="protein sequence ID" value="MFB6393842.1"/>
    <property type="molecule type" value="Genomic_DNA"/>
</dbReference>
<evidence type="ECO:0000313" key="9">
    <source>
        <dbReference type="Proteomes" id="UP001582793"/>
    </source>
</evidence>
<name>A0ABV5CPJ3_9ACTN</name>
<evidence type="ECO:0000256" key="1">
    <source>
        <dbReference type="ARBA" id="ARBA00006219"/>
    </source>
</evidence>
<keyword evidence="9" id="KW-1185">Reference proteome</keyword>
<dbReference type="Gene3D" id="3.90.1200.10">
    <property type="match status" value="1"/>
</dbReference>
<protein>
    <submittedName>
        <fullName evidence="8">APH(3') family aminoglycoside O-phosphotransferase</fullName>
    </submittedName>
</protein>
<feature type="domain" description="Aminoglycoside phosphotransferase" evidence="7">
    <location>
        <begin position="12"/>
        <end position="231"/>
    </location>
</feature>
<keyword evidence="4" id="KW-0418">Kinase</keyword>
<accession>A0ABV5CPJ3</accession>
<comment type="caution">
    <text evidence="8">The sequence shown here is derived from an EMBL/GenBank/DDBJ whole genome shotgun (WGS) entry which is preliminary data.</text>
</comment>
<evidence type="ECO:0000256" key="5">
    <source>
        <dbReference type="ARBA" id="ARBA00022840"/>
    </source>
</evidence>
<keyword evidence="5" id="KW-0067">ATP-binding</keyword>
<dbReference type="Proteomes" id="UP001582793">
    <property type="component" value="Unassembled WGS sequence"/>
</dbReference>
<keyword evidence="6" id="KW-0046">Antibiotic resistance</keyword>
<evidence type="ECO:0000259" key="7">
    <source>
        <dbReference type="Pfam" id="PF01636"/>
    </source>
</evidence>
<keyword evidence="3" id="KW-0547">Nucleotide-binding</keyword>
<dbReference type="CDD" id="cd05150">
    <property type="entry name" value="APH"/>
    <property type="match status" value="1"/>
</dbReference>
<evidence type="ECO:0000256" key="6">
    <source>
        <dbReference type="ARBA" id="ARBA00023251"/>
    </source>
</evidence>
<keyword evidence="2" id="KW-0808">Transferase</keyword>